<accession>A0A0L0C4B7</accession>
<reference evidence="1 2" key="1">
    <citation type="journal article" date="2015" name="Nat. Commun.">
        <title>Lucilia cuprina genome unlocks parasitic fly biology to underpin future interventions.</title>
        <authorList>
            <person name="Anstead C.A."/>
            <person name="Korhonen P.K."/>
            <person name="Young N.D."/>
            <person name="Hall R.S."/>
            <person name="Jex A.R."/>
            <person name="Murali S.C."/>
            <person name="Hughes D.S."/>
            <person name="Lee S.F."/>
            <person name="Perry T."/>
            <person name="Stroehlein A.J."/>
            <person name="Ansell B.R."/>
            <person name="Breugelmans B."/>
            <person name="Hofmann A."/>
            <person name="Qu J."/>
            <person name="Dugan S."/>
            <person name="Lee S.L."/>
            <person name="Chao H."/>
            <person name="Dinh H."/>
            <person name="Han Y."/>
            <person name="Doddapaneni H.V."/>
            <person name="Worley K.C."/>
            <person name="Muzny D.M."/>
            <person name="Ioannidis P."/>
            <person name="Waterhouse R.M."/>
            <person name="Zdobnov E.M."/>
            <person name="James P.J."/>
            <person name="Bagnall N.H."/>
            <person name="Kotze A.C."/>
            <person name="Gibbs R.A."/>
            <person name="Richards S."/>
            <person name="Batterham P."/>
            <person name="Gasser R.B."/>
        </authorList>
    </citation>
    <scope>NUCLEOTIDE SEQUENCE [LARGE SCALE GENOMIC DNA]</scope>
    <source>
        <strain evidence="1 2">LS</strain>
        <tissue evidence="1">Full body</tissue>
    </source>
</reference>
<evidence type="ECO:0000313" key="2">
    <source>
        <dbReference type="Proteomes" id="UP000037069"/>
    </source>
</evidence>
<gene>
    <name evidence="1" type="ORF">FF38_12630</name>
</gene>
<dbReference type="EMBL" id="JRES01000933">
    <property type="protein sequence ID" value="KNC27135.1"/>
    <property type="molecule type" value="Genomic_DNA"/>
</dbReference>
<proteinExistence type="predicted"/>
<sequence length="38" mass="4189">MLICMCPANALPPTESFTLRITLPFKSTLLMLIPKLAV</sequence>
<protein>
    <submittedName>
        <fullName evidence="1">Uncharacterized protein</fullName>
    </submittedName>
</protein>
<comment type="caution">
    <text evidence="1">The sequence shown here is derived from an EMBL/GenBank/DDBJ whole genome shotgun (WGS) entry which is preliminary data.</text>
</comment>
<dbReference type="Proteomes" id="UP000037069">
    <property type="component" value="Unassembled WGS sequence"/>
</dbReference>
<name>A0A0L0C4B7_LUCCU</name>
<organism evidence="1 2">
    <name type="scientific">Lucilia cuprina</name>
    <name type="common">Green bottle fly</name>
    <name type="synonym">Australian sheep blowfly</name>
    <dbReference type="NCBI Taxonomy" id="7375"/>
    <lineage>
        <taxon>Eukaryota</taxon>
        <taxon>Metazoa</taxon>
        <taxon>Ecdysozoa</taxon>
        <taxon>Arthropoda</taxon>
        <taxon>Hexapoda</taxon>
        <taxon>Insecta</taxon>
        <taxon>Pterygota</taxon>
        <taxon>Neoptera</taxon>
        <taxon>Endopterygota</taxon>
        <taxon>Diptera</taxon>
        <taxon>Brachycera</taxon>
        <taxon>Muscomorpha</taxon>
        <taxon>Oestroidea</taxon>
        <taxon>Calliphoridae</taxon>
        <taxon>Luciliinae</taxon>
        <taxon>Lucilia</taxon>
    </lineage>
</organism>
<evidence type="ECO:0000313" key="1">
    <source>
        <dbReference type="EMBL" id="KNC27135.1"/>
    </source>
</evidence>
<keyword evidence="2" id="KW-1185">Reference proteome</keyword>
<dbReference type="AlphaFoldDB" id="A0A0L0C4B7"/>